<keyword evidence="3" id="KW-1185">Reference proteome</keyword>
<protein>
    <submittedName>
        <fullName evidence="2">Uncharacterized protein</fullName>
    </submittedName>
</protein>
<proteinExistence type="predicted"/>
<dbReference type="AlphaFoldDB" id="A0A9E7G2W3"/>
<dbReference type="PANTHER" id="PTHR35704">
    <property type="entry name" value="OS02G0254600 PROTEIN"/>
    <property type="match status" value="1"/>
</dbReference>
<dbReference type="Proteomes" id="UP001055439">
    <property type="component" value="Chromosome 5"/>
</dbReference>
<evidence type="ECO:0000313" key="3">
    <source>
        <dbReference type="Proteomes" id="UP001055439"/>
    </source>
</evidence>
<feature type="compositionally biased region" description="Basic and acidic residues" evidence="1">
    <location>
        <begin position="45"/>
        <end position="58"/>
    </location>
</feature>
<dbReference type="PANTHER" id="PTHR35704:SF1">
    <property type="entry name" value="OS02G0254600 PROTEIN"/>
    <property type="match status" value="1"/>
</dbReference>
<dbReference type="OrthoDB" id="1304043at2759"/>
<evidence type="ECO:0000313" key="2">
    <source>
        <dbReference type="EMBL" id="URE05327.1"/>
    </source>
</evidence>
<gene>
    <name evidence="2" type="ORF">MUK42_20685</name>
</gene>
<name>A0A9E7G2W3_9LILI</name>
<sequence>MGCLAAQEEAETTMASRISKQKFHALGTLLGGLLKWRKPKNRGHRKEDASTHGEQTNECKKKGAIRLKLVLTKEEAAQLLAMYVRGKEEAVEEFVGELEGAQARRGSAWRPTLESIPED</sequence>
<accession>A0A9E7G2W3</accession>
<dbReference type="EMBL" id="CP097507">
    <property type="protein sequence ID" value="URE05327.1"/>
    <property type="molecule type" value="Genomic_DNA"/>
</dbReference>
<feature type="region of interest" description="Disordered" evidence="1">
    <location>
        <begin position="37"/>
        <end position="58"/>
    </location>
</feature>
<evidence type="ECO:0000256" key="1">
    <source>
        <dbReference type="SAM" id="MobiDB-lite"/>
    </source>
</evidence>
<reference evidence="2" key="1">
    <citation type="submission" date="2022-05" db="EMBL/GenBank/DDBJ databases">
        <title>The Musa troglodytarum L. genome provides insights into the mechanism of non-climacteric behaviour and enrichment of carotenoids.</title>
        <authorList>
            <person name="Wang J."/>
        </authorList>
    </citation>
    <scope>NUCLEOTIDE SEQUENCE</scope>
    <source>
        <tissue evidence="2">Leaf</tissue>
    </source>
</reference>
<organism evidence="2 3">
    <name type="scientific">Musa troglodytarum</name>
    <name type="common">fe'i banana</name>
    <dbReference type="NCBI Taxonomy" id="320322"/>
    <lineage>
        <taxon>Eukaryota</taxon>
        <taxon>Viridiplantae</taxon>
        <taxon>Streptophyta</taxon>
        <taxon>Embryophyta</taxon>
        <taxon>Tracheophyta</taxon>
        <taxon>Spermatophyta</taxon>
        <taxon>Magnoliopsida</taxon>
        <taxon>Liliopsida</taxon>
        <taxon>Zingiberales</taxon>
        <taxon>Musaceae</taxon>
        <taxon>Musa</taxon>
    </lineage>
</organism>